<dbReference type="PANTHER" id="PTHR10681:SF128">
    <property type="entry name" value="THIOREDOXIN-DEPENDENT PEROXIDE REDUCTASE, MITOCHONDRIAL"/>
    <property type="match status" value="1"/>
</dbReference>
<feature type="region of interest" description="Disordered" evidence="5">
    <location>
        <begin position="1"/>
        <end position="22"/>
    </location>
</feature>
<dbReference type="GO" id="GO:0003676">
    <property type="term" value="F:nucleic acid binding"/>
    <property type="evidence" value="ECO:0007669"/>
    <property type="project" value="InterPro"/>
</dbReference>
<dbReference type="EMBL" id="HBUF01192193">
    <property type="protein sequence ID" value="CAG6658736.1"/>
    <property type="molecule type" value="Transcribed_RNA"/>
</dbReference>
<dbReference type="GO" id="GO:0033554">
    <property type="term" value="P:cellular response to stress"/>
    <property type="evidence" value="ECO:0007669"/>
    <property type="project" value="TreeGrafter"/>
</dbReference>
<dbReference type="InterPro" id="IPR036249">
    <property type="entry name" value="Thioredoxin-like_sf"/>
</dbReference>
<dbReference type="Pfam" id="PF00578">
    <property type="entry name" value="AhpC-TSA"/>
    <property type="match status" value="1"/>
</dbReference>
<dbReference type="SUPFAM" id="SSF52833">
    <property type="entry name" value="Thioredoxin-like"/>
    <property type="match status" value="1"/>
</dbReference>
<dbReference type="GO" id="GO:0006979">
    <property type="term" value="P:response to oxidative stress"/>
    <property type="evidence" value="ECO:0007669"/>
    <property type="project" value="TreeGrafter"/>
</dbReference>
<feature type="region of interest" description="Disordered" evidence="5">
    <location>
        <begin position="181"/>
        <end position="205"/>
    </location>
</feature>
<dbReference type="GO" id="GO:0005829">
    <property type="term" value="C:cytosol"/>
    <property type="evidence" value="ECO:0007669"/>
    <property type="project" value="TreeGrafter"/>
</dbReference>
<dbReference type="InterPro" id="IPR013766">
    <property type="entry name" value="Thioredoxin_domain"/>
</dbReference>
<dbReference type="GO" id="GO:0008379">
    <property type="term" value="F:thioredoxin peroxidase activity"/>
    <property type="evidence" value="ECO:0007669"/>
    <property type="project" value="TreeGrafter"/>
</dbReference>
<evidence type="ECO:0000256" key="3">
    <source>
        <dbReference type="ARBA" id="ARBA00023002"/>
    </source>
</evidence>
<dbReference type="InterPro" id="IPR050217">
    <property type="entry name" value="Peroxiredoxin"/>
</dbReference>
<feature type="domain" description="Thioredoxin" evidence="6">
    <location>
        <begin position="273"/>
        <end position="437"/>
    </location>
</feature>
<name>A0A8D9BXN5_9HEMI</name>
<dbReference type="EMBL" id="HBUF01012435">
    <property type="protein sequence ID" value="CAG6608630.1"/>
    <property type="molecule type" value="Transcribed_RNA"/>
</dbReference>
<evidence type="ECO:0000256" key="1">
    <source>
        <dbReference type="ARBA" id="ARBA00009796"/>
    </source>
</evidence>
<dbReference type="InterPro" id="IPR003604">
    <property type="entry name" value="Matrin/U1-like-C_Znf_C2H2"/>
</dbReference>
<dbReference type="GO" id="GO:0008270">
    <property type="term" value="F:zinc ion binding"/>
    <property type="evidence" value="ECO:0007669"/>
    <property type="project" value="InterPro"/>
</dbReference>
<evidence type="ECO:0000256" key="4">
    <source>
        <dbReference type="ARBA" id="ARBA00049091"/>
    </source>
</evidence>
<accession>A0A8D9BXN5</accession>
<dbReference type="AlphaFoldDB" id="A0A8D9BXN5"/>
<evidence type="ECO:0000313" key="7">
    <source>
        <dbReference type="EMBL" id="CAG6790937.1"/>
    </source>
</evidence>
<protein>
    <recommendedName>
        <fullName evidence="2">thioredoxin-dependent peroxiredoxin</fullName>
        <ecNumber evidence="2">1.11.1.24</ecNumber>
    </recommendedName>
</protein>
<dbReference type="PROSITE" id="PS51352">
    <property type="entry name" value="THIOREDOXIN_2"/>
    <property type="match status" value="1"/>
</dbReference>
<evidence type="ECO:0000259" key="6">
    <source>
        <dbReference type="PROSITE" id="PS51352"/>
    </source>
</evidence>
<comment type="catalytic activity">
    <reaction evidence="4">
        <text>a hydroperoxide + [thioredoxin]-dithiol = an alcohol + [thioredoxin]-disulfide + H2O</text>
        <dbReference type="Rhea" id="RHEA:62620"/>
        <dbReference type="Rhea" id="RHEA-COMP:10698"/>
        <dbReference type="Rhea" id="RHEA-COMP:10700"/>
        <dbReference type="ChEBI" id="CHEBI:15377"/>
        <dbReference type="ChEBI" id="CHEBI:29950"/>
        <dbReference type="ChEBI" id="CHEBI:30879"/>
        <dbReference type="ChEBI" id="CHEBI:35924"/>
        <dbReference type="ChEBI" id="CHEBI:50058"/>
        <dbReference type="EC" id="1.11.1.24"/>
    </reaction>
</comment>
<organism evidence="7">
    <name type="scientific">Cacopsylla melanoneura</name>
    <dbReference type="NCBI Taxonomy" id="428564"/>
    <lineage>
        <taxon>Eukaryota</taxon>
        <taxon>Metazoa</taxon>
        <taxon>Ecdysozoa</taxon>
        <taxon>Arthropoda</taxon>
        <taxon>Hexapoda</taxon>
        <taxon>Insecta</taxon>
        <taxon>Pterygota</taxon>
        <taxon>Neoptera</taxon>
        <taxon>Paraneoptera</taxon>
        <taxon>Hemiptera</taxon>
        <taxon>Sternorrhyncha</taxon>
        <taxon>Psylloidea</taxon>
        <taxon>Psyllidae</taxon>
        <taxon>Psyllinae</taxon>
        <taxon>Cacopsylla</taxon>
    </lineage>
</organism>
<dbReference type="CDD" id="cd03015">
    <property type="entry name" value="PRX_Typ2cys"/>
    <property type="match status" value="1"/>
</dbReference>
<dbReference type="InterPro" id="IPR000866">
    <property type="entry name" value="AhpC/TSA"/>
</dbReference>
<keyword evidence="3" id="KW-0560">Oxidoreductase</keyword>
<dbReference type="GO" id="GO:0042744">
    <property type="term" value="P:hydrogen peroxide catabolic process"/>
    <property type="evidence" value="ECO:0007669"/>
    <property type="project" value="TreeGrafter"/>
</dbReference>
<dbReference type="PANTHER" id="PTHR10681">
    <property type="entry name" value="THIOREDOXIN PEROXIDASE"/>
    <property type="match status" value="1"/>
</dbReference>
<dbReference type="Gene3D" id="3.40.30.10">
    <property type="entry name" value="Glutaredoxin"/>
    <property type="match status" value="1"/>
</dbReference>
<dbReference type="EMBL" id="HBUF01673627">
    <property type="protein sequence ID" value="CAG6790937.1"/>
    <property type="molecule type" value="Transcribed_RNA"/>
</dbReference>
<reference evidence="7" key="1">
    <citation type="submission" date="2021-05" db="EMBL/GenBank/DDBJ databases">
        <authorList>
            <person name="Alioto T."/>
            <person name="Alioto T."/>
            <person name="Gomez Garrido J."/>
        </authorList>
    </citation>
    <scope>NUCLEOTIDE SEQUENCE</scope>
</reference>
<dbReference type="GO" id="GO:0045454">
    <property type="term" value="P:cell redox homeostasis"/>
    <property type="evidence" value="ECO:0007669"/>
    <property type="project" value="TreeGrafter"/>
</dbReference>
<evidence type="ECO:0000256" key="2">
    <source>
        <dbReference type="ARBA" id="ARBA00013017"/>
    </source>
</evidence>
<comment type="similarity">
    <text evidence="1">Belongs to the peroxiredoxin family. AhpC/Prx1 subfamily.</text>
</comment>
<evidence type="ECO:0000256" key="5">
    <source>
        <dbReference type="SAM" id="MobiDB-lite"/>
    </source>
</evidence>
<dbReference type="EC" id="1.11.1.24" evidence="2"/>
<dbReference type="SMART" id="SM00451">
    <property type="entry name" value="ZnF_U1"/>
    <property type="match status" value="2"/>
</dbReference>
<sequence length="460" mass="51566">MSEAMSQDEDHQGESEDYNIDSYLDVSKNTKNESYLTHSGKRGSKHRTQRYRTAWETDPDFASWIQPVENDTLSATCTICSTIMRAEVTVLKRHCVSAKHVKRSQLSEKGESTPSLVFTFKEAWEKHKDYKHWIGRVAEDDSKAYCVVCQVQLNANLSNLKQHNRSASHQSKLLLSEDDFNNTTDHEEHDKDNSDDDGPKYSTVTVNRCDDLNNIKFTDLRIQEDNEEPAESHNSETPYKVFRVKPTRPTSTPYTSSAGGKLPTVEEEMSCQAIVTQTAPSWKGKAVVNGHVREISLSDYKGRYLVMFFYPQDFSTVCSTEILALGDVLSAFRVINCEIVAVSVDSHLAHLAWTKTLTGSSGGSRPAIDASRIVPLLSDSTHSISKTYGCYQPSVGHSLRAYYIIDKRGCLRAMSVSDIQVGRNLKEILRLVEAFQLVDSTDTQCPVNWTTGQPSVKVAL</sequence>
<proteinExistence type="inferred from homology"/>